<dbReference type="OrthoDB" id="4664297at2759"/>
<sequence>MTNLTLRSFTCAAILLILIYNFSASLTNYICIPSGITSVPPFLTSSASSTADMANAVDPSTHLRLSLAQTSKSPPTLSLTVTNTHPSAALTFVTWNTPLDDALLPLGLLAITDPTTGERLNKDSIKINRMTPPEADAFVSLKPGQTSEEHVVELRNGPLVPLEKVKGGKVQVKVQGQWGDVWVDEEVGPQRWGEKSGKGVKGAFDSGVVEVEV</sequence>
<gene>
    <name evidence="1" type="ORF">DBV05_g10908</name>
</gene>
<keyword evidence="2" id="KW-1185">Reference proteome</keyword>
<reference evidence="1 2" key="1">
    <citation type="journal article" date="2019" name="Sci. Rep.">
        <title>A multi-omics analysis of the grapevine pathogen Lasiodiplodia theobromae reveals that temperature affects the expression of virulence- and pathogenicity-related genes.</title>
        <authorList>
            <person name="Felix C."/>
            <person name="Meneses R."/>
            <person name="Goncalves M.F.M."/>
            <person name="Tilleman L."/>
            <person name="Duarte A.S."/>
            <person name="Jorrin-Novo J.V."/>
            <person name="Van de Peer Y."/>
            <person name="Deforce D."/>
            <person name="Van Nieuwerburgh F."/>
            <person name="Esteves A.C."/>
            <person name="Alves A."/>
        </authorList>
    </citation>
    <scope>NUCLEOTIDE SEQUENCE [LARGE SCALE GENOMIC DNA]</scope>
    <source>
        <strain evidence="1 2">LA-SOL3</strain>
    </source>
</reference>
<accession>A0A5N5CYJ3</accession>
<dbReference type="AlphaFoldDB" id="A0A5N5CYJ3"/>
<proteinExistence type="predicted"/>
<comment type="caution">
    <text evidence="1">The sequence shown here is derived from an EMBL/GenBank/DDBJ whole genome shotgun (WGS) entry which is preliminary data.</text>
</comment>
<protein>
    <submittedName>
        <fullName evidence="1">Uncharacterized protein</fullName>
    </submittedName>
</protein>
<organism evidence="1 2">
    <name type="scientific">Lasiodiplodia theobromae</name>
    <dbReference type="NCBI Taxonomy" id="45133"/>
    <lineage>
        <taxon>Eukaryota</taxon>
        <taxon>Fungi</taxon>
        <taxon>Dikarya</taxon>
        <taxon>Ascomycota</taxon>
        <taxon>Pezizomycotina</taxon>
        <taxon>Dothideomycetes</taxon>
        <taxon>Dothideomycetes incertae sedis</taxon>
        <taxon>Botryosphaeriales</taxon>
        <taxon>Botryosphaeriaceae</taxon>
        <taxon>Lasiodiplodia</taxon>
    </lineage>
</organism>
<evidence type="ECO:0000313" key="2">
    <source>
        <dbReference type="Proteomes" id="UP000325902"/>
    </source>
</evidence>
<dbReference type="Gene3D" id="2.60.40.2970">
    <property type="match status" value="1"/>
</dbReference>
<dbReference type="Proteomes" id="UP000325902">
    <property type="component" value="Unassembled WGS sequence"/>
</dbReference>
<evidence type="ECO:0000313" key="1">
    <source>
        <dbReference type="EMBL" id="KAB2570430.1"/>
    </source>
</evidence>
<name>A0A5N5CYJ3_9PEZI</name>
<dbReference type="EMBL" id="VCHE01000137">
    <property type="protein sequence ID" value="KAB2570430.1"/>
    <property type="molecule type" value="Genomic_DNA"/>
</dbReference>